<reference evidence="1 2" key="1">
    <citation type="submission" date="2021-03" db="EMBL/GenBank/DDBJ databases">
        <title>Genomic Encyclopedia of Type Strains, Phase IV (KMG-IV): sequencing the most valuable type-strain genomes for metagenomic binning, comparative biology and taxonomic classification.</title>
        <authorList>
            <person name="Goeker M."/>
        </authorList>
    </citation>
    <scope>NUCLEOTIDE SEQUENCE [LARGE SCALE GENOMIC DNA]</scope>
    <source>
        <strain evidence="1 2">DSM 26806</strain>
    </source>
</reference>
<evidence type="ECO:0008006" key="3">
    <source>
        <dbReference type="Google" id="ProtNLM"/>
    </source>
</evidence>
<dbReference type="InterPro" id="IPR025681">
    <property type="entry name" value="COOH-NH2_lig"/>
</dbReference>
<accession>A0ABS4JD95</accession>
<evidence type="ECO:0000313" key="1">
    <source>
        <dbReference type="EMBL" id="MBP1999684.1"/>
    </source>
</evidence>
<organism evidence="1 2">
    <name type="scientific">Paenibacillus shirakamiensis</name>
    <dbReference type="NCBI Taxonomy" id="1265935"/>
    <lineage>
        <taxon>Bacteria</taxon>
        <taxon>Bacillati</taxon>
        <taxon>Bacillota</taxon>
        <taxon>Bacilli</taxon>
        <taxon>Bacillales</taxon>
        <taxon>Paenibacillaceae</taxon>
        <taxon>Paenibacillus</taxon>
    </lineage>
</organism>
<dbReference type="Proteomes" id="UP001519288">
    <property type="component" value="Unassembled WGS sequence"/>
</dbReference>
<comment type="caution">
    <text evidence="1">The sequence shown here is derived from an EMBL/GenBank/DDBJ whole genome shotgun (WGS) entry which is preliminary data.</text>
</comment>
<sequence length="449" mass="50585">MKYQLYVQPDRGSEPFRRSMTAVQADGFVTTRRRSAVGVIILNPHEATMKLDHLAKVESRLRRAGLRANLMERHPAKSSFVRSFLVRVFHLKTVDIEQLSGSHLVMQTHHHEKPLISSSLEKRLERIAIRALYTVGLDFGEVVLTSLGGSGFTVTSISALPKAEATNSLESFARFAKNELAWLQGEHPSTMLLGMDPEFLVVDRGKGKIISASKYLEHGGVVGCDAVRTSERTIYPIAEVRPLPASSPRELVIHLMDALRAAARQIPQTAEWTWLAGSMPVKGFSLGGHIHFSGIPLTSDLLRALDNYLALPMALIEDERGRFRRPRYGFLGDFRRQSHGGFEYRTLPSFLISPRVTKGALSLATCIANNYWILKQRPLEQGLIHEAFYVGNKRRLNEAFAPLDREIRALPDYIEHQKYLEPFLETVRLGKTWDESKDIRALWNLGPLS</sequence>
<evidence type="ECO:0000313" key="2">
    <source>
        <dbReference type="Proteomes" id="UP001519288"/>
    </source>
</evidence>
<dbReference type="Pfam" id="PF14395">
    <property type="entry name" value="COOH-NH2_lig"/>
    <property type="match status" value="1"/>
</dbReference>
<keyword evidence="2" id="KW-1185">Reference proteome</keyword>
<name>A0ABS4JD95_9BACL</name>
<dbReference type="EMBL" id="JAGGLD010000001">
    <property type="protein sequence ID" value="MBP1999684.1"/>
    <property type="molecule type" value="Genomic_DNA"/>
</dbReference>
<dbReference type="RefSeq" id="WP_209859152.1">
    <property type="nucleotide sequence ID" value="NZ_JAGGLD010000001.1"/>
</dbReference>
<proteinExistence type="predicted"/>
<gene>
    <name evidence="1" type="ORF">J2Z69_000703</name>
</gene>
<protein>
    <recommendedName>
        <fullName evidence="3">PhiEco32-like amidoligase-type 2 protein</fullName>
    </recommendedName>
</protein>